<dbReference type="AlphaFoldDB" id="A0A1Z1UTY7"/>
<keyword evidence="1" id="KW-0472">Membrane</keyword>
<protein>
    <submittedName>
        <fullName evidence="2">Uncharacterized protein</fullName>
    </submittedName>
</protein>
<proteinExistence type="predicted"/>
<geneLocation type="plasmid" evidence="2">
    <name>pVAPA1216</name>
</geneLocation>
<evidence type="ECO:0000256" key="1">
    <source>
        <dbReference type="SAM" id="Phobius"/>
    </source>
</evidence>
<keyword evidence="1" id="KW-1133">Transmembrane helix</keyword>
<gene>
    <name evidence="2" type="ORF">pVAPA1216_0811</name>
</gene>
<dbReference type="EMBL" id="KX443388">
    <property type="protein sequence ID" value="ARX58992.1"/>
    <property type="molecule type" value="Genomic_DNA"/>
</dbReference>
<feature type="transmembrane region" description="Helical" evidence="1">
    <location>
        <begin position="32"/>
        <end position="52"/>
    </location>
</feature>
<keyword evidence="1" id="KW-0812">Transmembrane</keyword>
<organism evidence="2">
    <name type="scientific">Rhodococcus hoagii</name>
    <name type="common">Corynebacterium equii</name>
    <dbReference type="NCBI Taxonomy" id="43767"/>
    <lineage>
        <taxon>Bacteria</taxon>
        <taxon>Bacillati</taxon>
        <taxon>Actinomycetota</taxon>
        <taxon>Actinomycetes</taxon>
        <taxon>Mycobacteriales</taxon>
        <taxon>Nocardiaceae</taxon>
        <taxon>Prescottella</taxon>
    </lineage>
</organism>
<sequence>MRRMLRSRWLWTLMALSASPGLIAWLLGVSPIASIVLAGVMMGCVVLAAGMLSPD</sequence>
<accession>A0A1Z1UTY7</accession>
<feature type="transmembrane region" description="Helical" evidence="1">
    <location>
        <begin position="9"/>
        <end position="26"/>
    </location>
</feature>
<keyword evidence="2" id="KW-0614">Plasmid</keyword>
<evidence type="ECO:0000313" key="2">
    <source>
        <dbReference type="EMBL" id="ARX58992.1"/>
    </source>
</evidence>
<reference evidence="2" key="1">
    <citation type="journal article" date="2017" name="Genome Biol. Evol.">
        <title>Comparative Genomics of Rhodococcus equi Virulence Plasmids Indicates Host-Driven Evolution of the vap Pathogenicity Island.</title>
        <authorList>
            <person name="MacArthur I."/>
            <person name="Anastasi E."/>
            <person name="Alvarez S."/>
            <person name="Scortti M."/>
            <person name="Vazquez-Boland J.A."/>
        </authorList>
    </citation>
    <scope>NUCLEOTIDE SEQUENCE</scope>
    <source>
        <strain evidence="2">PAM1216</strain>
        <plasmid evidence="2">pVAPA1216</plasmid>
    </source>
</reference>
<name>A0A1Z1UTY7_RHOHA</name>